<evidence type="ECO:0000313" key="1">
    <source>
        <dbReference type="EMBL" id="QRH01446.1"/>
    </source>
</evidence>
<organism evidence="1 2">
    <name type="scientific">Shewanella litorisediminis</name>
    <dbReference type="NCBI Taxonomy" id="1173586"/>
    <lineage>
        <taxon>Bacteria</taxon>
        <taxon>Pseudomonadati</taxon>
        <taxon>Pseudomonadota</taxon>
        <taxon>Gammaproteobacteria</taxon>
        <taxon>Alteromonadales</taxon>
        <taxon>Shewanellaceae</taxon>
        <taxon>Shewanella</taxon>
    </lineage>
</organism>
<protein>
    <recommendedName>
        <fullName evidence="3">DUF1254 domain-containing protein</fullName>
    </recommendedName>
</protein>
<name>A0ABX7G2C6_9GAMM</name>
<evidence type="ECO:0008006" key="3">
    <source>
        <dbReference type="Google" id="ProtNLM"/>
    </source>
</evidence>
<accession>A0ABX7G2C6</accession>
<sequence>MNGLLKLVLVAALAYGGYDLYQKHYAVKAEPEVVWQPYVLDTVNISVMFPKAPRVERRSVEGHTVEWQGSRHAAAEYTLTVIQNPDVTLGDYYPSSLINMGARLKDKRFIMVDGYDGYEFILDFNDKLVTQRMISFHNAMVTQTAIYTDHEANNGDTEKFLSSLSL</sequence>
<dbReference type="EMBL" id="CP069213">
    <property type="protein sequence ID" value="QRH01446.1"/>
    <property type="molecule type" value="Genomic_DNA"/>
</dbReference>
<proteinExistence type="predicted"/>
<dbReference type="RefSeq" id="WP_203325123.1">
    <property type="nucleotide sequence ID" value="NZ_CP069213.1"/>
</dbReference>
<dbReference type="Proteomes" id="UP000596252">
    <property type="component" value="Chromosome"/>
</dbReference>
<keyword evidence="2" id="KW-1185">Reference proteome</keyword>
<gene>
    <name evidence="1" type="ORF">JQC75_16600</name>
</gene>
<reference evidence="1 2" key="1">
    <citation type="journal article" date="2012" name="Antonie Van Leeuwenhoek">
        <title>Shewanella litorisediminis sp. nov., a gammaproteobacterium isolated from a tidal flat sediment.</title>
        <authorList>
            <person name="Lee M.H."/>
            <person name="Yoon J.H."/>
        </authorList>
    </citation>
    <scope>NUCLEOTIDE SEQUENCE [LARGE SCALE GENOMIC DNA]</scope>
    <source>
        <strain evidence="1 2">SMK1-12</strain>
    </source>
</reference>
<evidence type="ECO:0000313" key="2">
    <source>
        <dbReference type="Proteomes" id="UP000596252"/>
    </source>
</evidence>